<dbReference type="InterPro" id="IPR059169">
    <property type="entry name" value="GCP5_N_ext"/>
</dbReference>
<feature type="domain" description="Gamma tubulin complex component C-terminal" evidence="6">
    <location>
        <begin position="658"/>
        <end position="858"/>
    </location>
</feature>
<dbReference type="Pfam" id="PF17681">
    <property type="entry name" value="GCP_N_terminal"/>
    <property type="match status" value="1"/>
</dbReference>
<evidence type="ECO:0000259" key="6">
    <source>
        <dbReference type="Pfam" id="PF04130"/>
    </source>
</evidence>
<dbReference type="GO" id="GO:0051321">
    <property type="term" value="P:meiotic cell cycle"/>
    <property type="evidence" value="ECO:0007669"/>
    <property type="project" value="TreeGrafter"/>
</dbReference>
<dbReference type="GO" id="GO:0043015">
    <property type="term" value="F:gamma-tubulin binding"/>
    <property type="evidence" value="ECO:0007669"/>
    <property type="project" value="InterPro"/>
</dbReference>
<name>A0A0G4J1J5_PLABS</name>
<dbReference type="GO" id="GO:0007020">
    <property type="term" value="P:microtubule nucleation"/>
    <property type="evidence" value="ECO:0007669"/>
    <property type="project" value="InterPro"/>
</dbReference>
<dbReference type="GO" id="GO:0000930">
    <property type="term" value="C:gamma-tubulin complex"/>
    <property type="evidence" value="ECO:0007669"/>
    <property type="project" value="TreeGrafter"/>
</dbReference>
<dbReference type="InterPro" id="IPR040457">
    <property type="entry name" value="GCP_C"/>
</dbReference>
<dbReference type="GO" id="GO:0051011">
    <property type="term" value="F:microtubule minus-end binding"/>
    <property type="evidence" value="ECO:0007669"/>
    <property type="project" value="TreeGrafter"/>
</dbReference>
<organism evidence="8 9">
    <name type="scientific">Plasmodiophora brassicae</name>
    <name type="common">Clubroot disease agent</name>
    <dbReference type="NCBI Taxonomy" id="37360"/>
    <lineage>
        <taxon>Eukaryota</taxon>
        <taxon>Sar</taxon>
        <taxon>Rhizaria</taxon>
        <taxon>Endomyxa</taxon>
        <taxon>Phytomyxea</taxon>
        <taxon>Plasmodiophorida</taxon>
        <taxon>Plasmodiophoridae</taxon>
        <taxon>Plasmodiophora</taxon>
    </lineage>
</organism>
<evidence type="ECO:0000313" key="9">
    <source>
        <dbReference type="Proteomes" id="UP000039324"/>
    </source>
</evidence>
<dbReference type="PANTHER" id="PTHR19302">
    <property type="entry name" value="GAMMA TUBULIN COMPLEX PROTEIN"/>
    <property type="match status" value="1"/>
</dbReference>
<dbReference type="Proteomes" id="UP000039324">
    <property type="component" value="Unassembled WGS sequence"/>
</dbReference>
<dbReference type="InterPro" id="IPR007259">
    <property type="entry name" value="GCP"/>
</dbReference>
<dbReference type="InterPro" id="IPR042241">
    <property type="entry name" value="GCP_C_sf"/>
</dbReference>
<dbReference type="GO" id="GO:0000922">
    <property type="term" value="C:spindle pole"/>
    <property type="evidence" value="ECO:0007669"/>
    <property type="project" value="InterPro"/>
</dbReference>
<dbReference type="PANTHER" id="PTHR19302:SF70">
    <property type="entry name" value="GAMMA-TUBULIN COMPLEX COMPONENT 6"/>
    <property type="match status" value="1"/>
</dbReference>
<dbReference type="GO" id="GO:0005874">
    <property type="term" value="C:microtubule"/>
    <property type="evidence" value="ECO:0007669"/>
    <property type="project" value="UniProtKB-KW"/>
</dbReference>
<dbReference type="OrthoDB" id="66546at2759"/>
<keyword evidence="2 5" id="KW-0963">Cytoplasm</keyword>
<keyword evidence="3 5" id="KW-0493">Microtubule</keyword>
<dbReference type="InterPro" id="IPR041470">
    <property type="entry name" value="GCP_N"/>
</dbReference>
<protein>
    <recommendedName>
        <fullName evidence="5">Spindle pole body component</fullName>
    </recommendedName>
</protein>
<proteinExistence type="inferred from homology"/>
<accession>A0A0G4J1J5</accession>
<dbReference type="STRING" id="37360.A0A0G4J1J5"/>
<evidence type="ECO:0000256" key="3">
    <source>
        <dbReference type="ARBA" id="ARBA00022701"/>
    </source>
</evidence>
<sequence length="870" mass="96587">MAAQALTVRPLTIRLVERLDGSSMATSDGVRYALKTFANHQFLSTDTQAVERELTGLVEKFIVSGHRGRADALTVLSRRYLDASPNETSYDVLRMLCCLANSPTTDPTWHAVTLSPGSGPTASADEGDIRSALKALDLDDGWHVEFDVCCASSSEEDQDGEGVDTTSGETMNRLRGRLRTKQGFKDAQVSGLDAKSLPSTSSSPFADFVLKVLGERRAGGGGGGAAAARKTYPTEQYRTGEAPEWTVPSIIRRVVHMLNGVESDMFPLSSAKVRFVQGFSLDKRLSHNVQFSVRRVISVGGVSSDAFEQFMDRFCCMANASLTMATFVARCVNSHTEPSLQAIASAVSDIHMENSALLKSLLKSPSRPKTFHDLHLLVEPILITAMPLSKILHPFIGPLNDGEEAFRCASLLTALYDGLCTAIASGNPRLSELLFQLLLCGCKPYVQTLQHVIELGSIPLRREPQFMVALLRDTSNRSRWMQYSMRSPECIPVFLRPLSEHLIESCRSISLLQQCKQSVQAFANLSKTGDIYGKFLSRMQSAANSLYAVPFETVMKEAILVPCLERFRSVDAFVVRHFISSCNLGHQFNQLRSCFFMTHGHRFVDFIGEYARQMSSTGAVDGDELTRVLRYAHADDGVDVDDMTVSGNEANVPEIHVNVEFPLSVAITDEHLKHYNAIFGLLVEIRCAKQTLEALMKDTAGAFRRFSTAPFSRRRLLKRFMHLKFEIVHFVNNLNAYMVSGILNHAFHEPGRIERLHSASLQGLMRDLLLHERTRVVLDHVRSILVLAGRVREWMHGFANVSAHGDVDECSARLDDIEHDFRLAHRFLLTLLNQVVLHAGSNSSLGSVLSGLNFNSFYKVENLAADRRRP</sequence>
<dbReference type="Pfam" id="PF04130">
    <property type="entry name" value="GCP_C_terminal"/>
    <property type="match status" value="1"/>
</dbReference>
<evidence type="ECO:0000259" key="7">
    <source>
        <dbReference type="Pfam" id="PF17681"/>
    </source>
</evidence>
<keyword evidence="4 5" id="KW-0206">Cytoskeleton</keyword>
<keyword evidence="9" id="KW-1185">Reference proteome</keyword>
<dbReference type="GO" id="GO:0000278">
    <property type="term" value="P:mitotic cell cycle"/>
    <property type="evidence" value="ECO:0007669"/>
    <property type="project" value="TreeGrafter"/>
</dbReference>
<comment type="similarity">
    <text evidence="1 5">Belongs to the TUBGCP family.</text>
</comment>
<evidence type="ECO:0000256" key="1">
    <source>
        <dbReference type="ARBA" id="ARBA00010337"/>
    </source>
</evidence>
<reference evidence="8 9" key="1">
    <citation type="submission" date="2015-02" db="EMBL/GenBank/DDBJ databases">
        <authorList>
            <person name="Chooi Y.-H."/>
        </authorList>
    </citation>
    <scope>NUCLEOTIDE SEQUENCE [LARGE SCALE GENOMIC DNA]</scope>
    <source>
        <strain evidence="8">E3</strain>
    </source>
</reference>
<comment type="subcellular location">
    <subcellularLocation>
        <location evidence="5">Cytoplasm</location>
        <location evidence="5">Cytoskeleton</location>
        <location evidence="5">Microtubule organizing center</location>
    </subcellularLocation>
</comment>
<evidence type="ECO:0000313" key="8">
    <source>
        <dbReference type="EMBL" id="CEP01387.1"/>
    </source>
</evidence>
<gene>
    <name evidence="8" type="ORF">PBRA_001993</name>
</gene>
<dbReference type="GO" id="GO:0051225">
    <property type="term" value="P:spindle assembly"/>
    <property type="evidence" value="ECO:0007669"/>
    <property type="project" value="TreeGrafter"/>
</dbReference>
<dbReference type="GO" id="GO:0031122">
    <property type="term" value="P:cytoplasmic microtubule organization"/>
    <property type="evidence" value="ECO:0007669"/>
    <property type="project" value="TreeGrafter"/>
</dbReference>
<feature type="domain" description="Gamma tubulin complex component protein N-terminal" evidence="7">
    <location>
        <begin position="251"/>
        <end position="520"/>
    </location>
</feature>
<dbReference type="Gene3D" id="1.20.120.1900">
    <property type="entry name" value="Gamma-tubulin complex, C-terminal domain"/>
    <property type="match status" value="1"/>
</dbReference>
<evidence type="ECO:0000256" key="2">
    <source>
        <dbReference type="ARBA" id="ARBA00022490"/>
    </source>
</evidence>
<dbReference type="CDD" id="cd22572">
    <property type="entry name" value="GCP5_NTD"/>
    <property type="match status" value="1"/>
</dbReference>
<dbReference type="EMBL" id="CDSF01000112">
    <property type="protein sequence ID" value="CEP01387.1"/>
    <property type="molecule type" value="Genomic_DNA"/>
</dbReference>
<evidence type="ECO:0000256" key="5">
    <source>
        <dbReference type="RuleBase" id="RU363050"/>
    </source>
</evidence>
<dbReference type="AlphaFoldDB" id="A0A0G4J1J5"/>
<evidence type="ECO:0000256" key="4">
    <source>
        <dbReference type="ARBA" id="ARBA00023212"/>
    </source>
</evidence>